<feature type="region of interest" description="Disordered" evidence="1">
    <location>
        <begin position="384"/>
        <end position="431"/>
    </location>
</feature>
<evidence type="ECO:0000256" key="1">
    <source>
        <dbReference type="SAM" id="MobiDB-lite"/>
    </source>
</evidence>
<accession>A0A9P1GIA8</accession>
<keyword evidence="4" id="KW-1185">Reference proteome</keyword>
<feature type="compositionally biased region" description="Polar residues" evidence="1">
    <location>
        <begin position="414"/>
        <end position="425"/>
    </location>
</feature>
<dbReference type="EMBL" id="CAMXCT030006223">
    <property type="protein sequence ID" value="CAL4801500.1"/>
    <property type="molecule type" value="Genomic_DNA"/>
</dbReference>
<protein>
    <recommendedName>
        <fullName evidence="5">Erythroid differentiation-related factor 1</fullName>
    </recommendedName>
</protein>
<organism evidence="2">
    <name type="scientific">Cladocopium goreaui</name>
    <dbReference type="NCBI Taxonomy" id="2562237"/>
    <lineage>
        <taxon>Eukaryota</taxon>
        <taxon>Sar</taxon>
        <taxon>Alveolata</taxon>
        <taxon>Dinophyceae</taxon>
        <taxon>Suessiales</taxon>
        <taxon>Symbiodiniaceae</taxon>
        <taxon>Cladocopium</taxon>
    </lineage>
</organism>
<evidence type="ECO:0000313" key="3">
    <source>
        <dbReference type="EMBL" id="CAL1167563.1"/>
    </source>
</evidence>
<feature type="region of interest" description="Disordered" evidence="1">
    <location>
        <begin position="119"/>
        <end position="143"/>
    </location>
</feature>
<dbReference type="EMBL" id="CAMXCT020006223">
    <property type="protein sequence ID" value="CAL1167563.1"/>
    <property type="molecule type" value="Genomic_DNA"/>
</dbReference>
<dbReference type="AlphaFoldDB" id="A0A9P1GIA8"/>
<feature type="compositionally biased region" description="Low complexity" evidence="1">
    <location>
        <begin position="129"/>
        <end position="143"/>
    </location>
</feature>
<evidence type="ECO:0008006" key="5">
    <source>
        <dbReference type="Google" id="ProtNLM"/>
    </source>
</evidence>
<evidence type="ECO:0000313" key="2">
    <source>
        <dbReference type="EMBL" id="CAI4014188.1"/>
    </source>
</evidence>
<sequence>MLDLHSDGSLPRRTRSWSPDLSRRYQELLDEDEEESEVLFDACRFPRPTGDLLDCILGEEPWQNAETSDGCKVRIVGDASALKRLFELPLQAAGEALCLHRVGDCLVVLNAPNHPLEEAEDLGPLGQGSPRSPRVSPRVSPPRCSVQVDGDMVRIFPVVETAEPVAEMGEMNLGTAPTASCCEWRVREGLSLMATVPRQMSSGESGLADLSRSSQLRLLDTPSWSNSVNTVLTFDKVGGSLVLPTSMAMSRPSLPEYHRRVTEDKTAVLVVPLNSPLETRTLIDSWLSCCLYGSPSLLCFFVDADGICRGCRFVLAADIPYLEDIAKAYKTGEQRRLTAGSNPAFDPRSLRESTHSLLEMLTSRCDQDGGHFLLVPSPLGPRLVPALHEDDSGDETEVRRAPSLTLPSCAETADQVQTESEQPQSGLGPPRLGAALVTQALLMYNAAVRLAQVHPESRKSTELKHVPAGARWTAKSCRHPLRVRQMMLRSVRALRSAVQLKDSPARLPRRFQLLLASAYEFLADSFFAEEVHGDAVLDISRHRSAQGHLHKSKKHLAEYANSRPTRACESTFARSVRELEERINAKLVNAHLCLARLYQMEPWKDTAWRNLGLAMKELDAAEDLVAKPNRVTQPSRAAGAYECSLLASISKWKADHLHELAALLLPSVAPGSELAKGLYDYVEAQQKELDETLQVMPTQCERWLQSTVSLCLRALHQLAAVPTEVTAELQVQARFLLARSYSKLGHLYASTGRFTKAMTHAKQGIELFNAIKDKLEAAKLQLWLCRLQLRMALPQAPSSGRSDFGLIKDRDLLSGIPAATAAEDTALRQVVQQLQKSLNALDSEVAEERHVHADGQALLGRVILRQALVKLAKTPAPFNTCGRLCEEELSLLSALELLQAPEASNTSAESSEVTKDAIEKLHQAVSCFRSSQSQSLCALVHVCLAYVYFCSRSDPRIQRLALTHCQHALEQLREPRLAATRVAIRLLEAKVTRRSTQKGQSSQASWTSDAKAASILCEVALRFQPIPAVQSVSRAGDGESELPEPVQSSSDRVRDALLCDDQSGEVAQLMTYLRQELSNTLLRLLKLTDLQDSVLRELKALYCSLLTAWHSENGQVEALTALASQIRKLLEEA</sequence>
<name>A0A9P1GIA8_9DINO</name>
<dbReference type="EMBL" id="CAMXCT010006223">
    <property type="protein sequence ID" value="CAI4014188.1"/>
    <property type="molecule type" value="Genomic_DNA"/>
</dbReference>
<evidence type="ECO:0000313" key="4">
    <source>
        <dbReference type="Proteomes" id="UP001152797"/>
    </source>
</evidence>
<dbReference type="Proteomes" id="UP001152797">
    <property type="component" value="Unassembled WGS sequence"/>
</dbReference>
<comment type="caution">
    <text evidence="2">The sequence shown here is derived from an EMBL/GenBank/DDBJ whole genome shotgun (WGS) entry which is preliminary data.</text>
</comment>
<reference evidence="3" key="2">
    <citation type="submission" date="2024-04" db="EMBL/GenBank/DDBJ databases">
        <authorList>
            <person name="Chen Y."/>
            <person name="Shah S."/>
            <person name="Dougan E. K."/>
            <person name="Thang M."/>
            <person name="Chan C."/>
        </authorList>
    </citation>
    <scope>NUCLEOTIDE SEQUENCE [LARGE SCALE GENOMIC DNA]</scope>
</reference>
<dbReference type="OrthoDB" id="426262at2759"/>
<reference evidence="2" key="1">
    <citation type="submission" date="2022-10" db="EMBL/GenBank/DDBJ databases">
        <authorList>
            <person name="Chen Y."/>
            <person name="Dougan E. K."/>
            <person name="Chan C."/>
            <person name="Rhodes N."/>
            <person name="Thang M."/>
        </authorList>
    </citation>
    <scope>NUCLEOTIDE SEQUENCE</scope>
</reference>
<feature type="region of interest" description="Disordered" evidence="1">
    <location>
        <begin position="1032"/>
        <end position="1051"/>
    </location>
</feature>
<proteinExistence type="predicted"/>
<gene>
    <name evidence="2" type="ORF">C1SCF055_LOCUS39105</name>
</gene>